<protein>
    <recommendedName>
        <fullName evidence="2">HTH cro/C1-type domain-containing protein</fullName>
    </recommendedName>
</protein>
<dbReference type="KEGG" id="acht:bsdcttw_10150"/>
<organism evidence="3 4">
    <name type="scientific">Anaerocolumna chitinilytica</name>
    <dbReference type="NCBI Taxonomy" id="1727145"/>
    <lineage>
        <taxon>Bacteria</taxon>
        <taxon>Bacillati</taxon>
        <taxon>Bacillota</taxon>
        <taxon>Clostridia</taxon>
        <taxon>Lachnospirales</taxon>
        <taxon>Lachnospiraceae</taxon>
        <taxon>Anaerocolumna</taxon>
    </lineage>
</organism>
<evidence type="ECO:0000256" key="1">
    <source>
        <dbReference type="ARBA" id="ARBA00023125"/>
    </source>
</evidence>
<gene>
    <name evidence="3" type="ORF">bsdcttw_10150</name>
</gene>
<dbReference type="InterPro" id="IPR001387">
    <property type="entry name" value="Cro/C1-type_HTH"/>
</dbReference>
<dbReference type="EMBL" id="AP023368">
    <property type="protein sequence ID" value="BCJ97974.1"/>
    <property type="molecule type" value="Genomic_DNA"/>
</dbReference>
<dbReference type="PANTHER" id="PTHR46558">
    <property type="entry name" value="TRACRIPTIONAL REGULATORY PROTEIN-RELATED-RELATED"/>
    <property type="match status" value="1"/>
</dbReference>
<dbReference type="SMART" id="SM00530">
    <property type="entry name" value="HTH_XRE"/>
    <property type="match status" value="1"/>
</dbReference>
<dbReference type="RefSeq" id="WP_185258342.1">
    <property type="nucleotide sequence ID" value="NZ_AP023368.1"/>
</dbReference>
<dbReference type="GO" id="GO:0003677">
    <property type="term" value="F:DNA binding"/>
    <property type="evidence" value="ECO:0007669"/>
    <property type="project" value="UniProtKB-KW"/>
</dbReference>
<dbReference type="InterPro" id="IPR010982">
    <property type="entry name" value="Lambda_DNA-bd_dom_sf"/>
</dbReference>
<feature type="domain" description="HTH cro/C1-type" evidence="2">
    <location>
        <begin position="10"/>
        <end position="64"/>
    </location>
</feature>
<keyword evidence="4" id="KW-1185">Reference proteome</keyword>
<dbReference type="CDD" id="cd00093">
    <property type="entry name" value="HTH_XRE"/>
    <property type="match status" value="1"/>
</dbReference>
<dbReference type="SUPFAM" id="SSF47413">
    <property type="entry name" value="lambda repressor-like DNA-binding domains"/>
    <property type="match status" value="1"/>
</dbReference>
<evidence type="ECO:0000313" key="3">
    <source>
        <dbReference type="EMBL" id="BCJ97974.1"/>
    </source>
</evidence>
<proteinExistence type="predicted"/>
<dbReference type="Gene3D" id="1.10.260.40">
    <property type="entry name" value="lambda repressor-like DNA-binding domains"/>
    <property type="match status" value="1"/>
</dbReference>
<sequence>MSELLLKDKLKELRTSRRYTQTKVAGYLSMTRQGYAHYEAGIRTPDYRTLLKLSKLYDVDIDIFINSTTVPMYDEFFHEESNYHKFAVNETQLPYKSRILHLSSEEKRLFALFRRLNDCEKKQLLSFLEKKVAKKNNKPR</sequence>
<keyword evidence="1" id="KW-0238">DNA-binding</keyword>
<reference evidence="3 4" key="1">
    <citation type="submission" date="2020-08" db="EMBL/GenBank/DDBJ databases">
        <title>Draft genome sequencing of an Anaerocolumna strain isolated from anoxic soil subjected to BSD treatment.</title>
        <authorList>
            <person name="Uek A."/>
            <person name="Tonouchi A."/>
        </authorList>
    </citation>
    <scope>NUCLEOTIDE SEQUENCE [LARGE SCALE GENOMIC DNA]</scope>
    <source>
        <strain evidence="3 4">CTTW</strain>
    </source>
</reference>
<evidence type="ECO:0000313" key="4">
    <source>
        <dbReference type="Proteomes" id="UP000515703"/>
    </source>
</evidence>
<dbReference type="AlphaFoldDB" id="A0A7I8DKX5"/>
<name>A0A7I8DKX5_9FIRM</name>
<reference evidence="3 4" key="2">
    <citation type="submission" date="2020-08" db="EMBL/GenBank/DDBJ databases">
        <authorList>
            <person name="Ueki A."/>
            <person name="Tonouchi A."/>
        </authorList>
    </citation>
    <scope>NUCLEOTIDE SEQUENCE [LARGE SCALE GENOMIC DNA]</scope>
    <source>
        <strain evidence="3 4">CTTW</strain>
    </source>
</reference>
<accession>A0A7I8DKX5</accession>
<evidence type="ECO:0000259" key="2">
    <source>
        <dbReference type="PROSITE" id="PS50943"/>
    </source>
</evidence>
<dbReference type="Pfam" id="PF01381">
    <property type="entry name" value="HTH_3"/>
    <property type="match status" value="1"/>
</dbReference>
<dbReference type="Proteomes" id="UP000515703">
    <property type="component" value="Chromosome"/>
</dbReference>
<dbReference type="PANTHER" id="PTHR46558:SF14">
    <property type="entry name" value="HTH-TYPE TRANSCRIPTIONAL REGULATOR ANSR"/>
    <property type="match status" value="1"/>
</dbReference>
<dbReference type="PROSITE" id="PS50943">
    <property type="entry name" value="HTH_CROC1"/>
    <property type="match status" value="1"/>
</dbReference>